<comment type="caution">
    <text evidence="2">The sequence shown here is derived from an EMBL/GenBank/DDBJ whole genome shotgun (WGS) entry which is preliminary data.</text>
</comment>
<proteinExistence type="predicted"/>
<dbReference type="Pfam" id="PF13966">
    <property type="entry name" value="zf-RVT"/>
    <property type="match status" value="1"/>
</dbReference>
<gene>
    <name evidence="2" type="ORF">SLEP1_g21329</name>
</gene>
<reference evidence="2 3" key="1">
    <citation type="journal article" date="2021" name="Commun. Biol.">
        <title>The genome of Shorea leprosula (Dipterocarpaceae) highlights the ecological relevance of drought in aseasonal tropical rainforests.</title>
        <authorList>
            <person name="Ng K.K.S."/>
            <person name="Kobayashi M.J."/>
            <person name="Fawcett J.A."/>
            <person name="Hatakeyama M."/>
            <person name="Paape T."/>
            <person name="Ng C.H."/>
            <person name="Ang C.C."/>
            <person name="Tnah L.H."/>
            <person name="Lee C.T."/>
            <person name="Nishiyama T."/>
            <person name="Sese J."/>
            <person name="O'Brien M.J."/>
            <person name="Copetti D."/>
            <person name="Mohd Noor M.I."/>
            <person name="Ong R.C."/>
            <person name="Putra M."/>
            <person name="Sireger I.Z."/>
            <person name="Indrioko S."/>
            <person name="Kosugi Y."/>
            <person name="Izuno A."/>
            <person name="Isagi Y."/>
            <person name="Lee S.L."/>
            <person name="Shimizu K.K."/>
        </authorList>
    </citation>
    <scope>NUCLEOTIDE SEQUENCE [LARGE SCALE GENOMIC DNA]</scope>
    <source>
        <strain evidence="2">214</strain>
    </source>
</reference>
<dbReference type="Proteomes" id="UP001054252">
    <property type="component" value="Unassembled WGS sequence"/>
</dbReference>
<feature type="domain" description="Reverse transcriptase zinc-binding" evidence="1">
    <location>
        <begin position="57"/>
        <end position="111"/>
    </location>
</feature>
<protein>
    <recommendedName>
        <fullName evidence="1">Reverse transcriptase zinc-binding domain-containing protein</fullName>
    </recommendedName>
</protein>
<name>A0AAV5JG53_9ROSI</name>
<dbReference type="InterPro" id="IPR026960">
    <property type="entry name" value="RVT-Znf"/>
</dbReference>
<evidence type="ECO:0000313" key="3">
    <source>
        <dbReference type="Proteomes" id="UP001054252"/>
    </source>
</evidence>
<keyword evidence="3" id="KW-1185">Reference proteome</keyword>
<evidence type="ECO:0000259" key="1">
    <source>
        <dbReference type="Pfam" id="PF13966"/>
    </source>
</evidence>
<organism evidence="2 3">
    <name type="scientific">Rubroshorea leprosula</name>
    <dbReference type="NCBI Taxonomy" id="152421"/>
    <lineage>
        <taxon>Eukaryota</taxon>
        <taxon>Viridiplantae</taxon>
        <taxon>Streptophyta</taxon>
        <taxon>Embryophyta</taxon>
        <taxon>Tracheophyta</taxon>
        <taxon>Spermatophyta</taxon>
        <taxon>Magnoliopsida</taxon>
        <taxon>eudicotyledons</taxon>
        <taxon>Gunneridae</taxon>
        <taxon>Pentapetalae</taxon>
        <taxon>rosids</taxon>
        <taxon>malvids</taxon>
        <taxon>Malvales</taxon>
        <taxon>Dipterocarpaceae</taxon>
        <taxon>Rubroshorea</taxon>
    </lineage>
</organism>
<dbReference type="AlphaFoldDB" id="A0AAV5JG53"/>
<sequence length="199" mass="24230">MGLWTNGGWFWNFQWRRPLRAWEDDKMQQMLEAIKHIMPSQEAEDTWSWRMDKKGKYTTRSAYEELASKEENNLMEHKKLWGAKVPSKVSAFSWQLLLDRIPTKYVLRKTCTEVFRQHSWHKGPKILRKSWNILWFALVWTIWLSRNETVFQHKKHDDDKLLQLVQIRSFHWVRILLNLENLSLMEWISNPVRCMTNTK</sequence>
<accession>A0AAV5JG53</accession>
<evidence type="ECO:0000313" key="2">
    <source>
        <dbReference type="EMBL" id="GKV09896.1"/>
    </source>
</evidence>
<dbReference type="EMBL" id="BPVZ01000031">
    <property type="protein sequence ID" value="GKV09896.1"/>
    <property type="molecule type" value="Genomic_DNA"/>
</dbReference>